<dbReference type="InterPro" id="IPR012480">
    <property type="entry name" value="Hepar_II_III_C"/>
</dbReference>
<dbReference type="KEGG" id="gak:X907_2016"/>
<feature type="domain" description="Heparin-sulfate lyase N-terminal" evidence="7">
    <location>
        <begin position="109"/>
        <end position="338"/>
    </location>
</feature>
<dbReference type="RefSeq" id="WP_170175524.1">
    <property type="nucleotide sequence ID" value="NZ_CP018911.1"/>
</dbReference>
<dbReference type="AlphaFoldDB" id="A0A3T0EB41"/>
<feature type="domain" description="Heparinase II/III-like C-terminal" evidence="6">
    <location>
        <begin position="359"/>
        <end position="547"/>
    </location>
</feature>
<dbReference type="PROSITE" id="PS51257">
    <property type="entry name" value="PROKAR_LIPOPROTEIN"/>
    <property type="match status" value="1"/>
</dbReference>
<feature type="signal peptide" evidence="5">
    <location>
        <begin position="1"/>
        <end position="16"/>
    </location>
</feature>
<keyword evidence="4" id="KW-0456">Lyase</keyword>
<dbReference type="PANTHER" id="PTHR39210:SF1">
    <property type="entry name" value="HEPARIN-SULFATE LYASE"/>
    <property type="match status" value="1"/>
</dbReference>
<dbReference type="GO" id="GO:0016829">
    <property type="term" value="F:lyase activity"/>
    <property type="evidence" value="ECO:0007669"/>
    <property type="project" value="UniProtKB-KW"/>
</dbReference>
<evidence type="ECO:0000313" key="8">
    <source>
        <dbReference type="EMBL" id="AZU04539.1"/>
    </source>
</evidence>
<dbReference type="Gene3D" id="1.50.10.100">
    <property type="entry name" value="Chondroitin AC/alginate lyase"/>
    <property type="match status" value="1"/>
</dbReference>
<name>A0A3T0EB41_9PROT</name>
<dbReference type="Proteomes" id="UP000286954">
    <property type="component" value="Chromosome"/>
</dbReference>
<evidence type="ECO:0000256" key="1">
    <source>
        <dbReference type="ARBA" id="ARBA00004418"/>
    </source>
</evidence>
<sequence>MRFSLLFSLAALAALAACTEPSPPPSATVQYATCEEPAERIIPADWAEEHLAEGSAYYEALFSPEAQQAVLDGPVVRVPRFTSSTDRQVELIREGRIFVDRRGDVVVLDAVDWSQNNHTYVSTQLHGFTAVGTLFAQHEEQQDEDVEQALMRLILNWGHCAAHNRDVNPRAWHEGTVMKRQSNLLHTLNYMRAHGPHDELTLTTLLYLIDAGATYLLDEPNVYSPGNHGIRQDMLLAATALSLPQHPRAGEMLELAESRLELAARRMFTEEGIWSEQAPGYVNYMVALMNGVRRLRDRDAGFNPSRFIRNQNASRAFLVDTALPDRTIPTVGRSSQQTISPAVARGRVIERRLEELARSLTVFPGYGHAVIRGGHPDGLYLHFTASHNLPARKRHADELSVLLYNHGRMWITEGGQHSTQSSPMTYYLRSAFAHNTYTLNGGYLDEHEEFERAVGITDSSSEQSGYRIEGRSERFLEPASFTRAIIVDSDFQTVRITDTLSSEAPGEWAGRFHFPGDLSVNVEGQRVTVSDPGAARTMTVTFRSSAPLSFSTCRGERNPVCGWVQDRNDGDSVAPATTLSWSFDGDNEVVIDIAFE</sequence>
<evidence type="ECO:0000256" key="4">
    <source>
        <dbReference type="ARBA" id="ARBA00023239"/>
    </source>
</evidence>
<dbReference type="PANTHER" id="PTHR39210">
    <property type="entry name" value="HEPARIN-SULFATE LYASE"/>
    <property type="match status" value="1"/>
</dbReference>
<evidence type="ECO:0000259" key="6">
    <source>
        <dbReference type="Pfam" id="PF07940"/>
    </source>
</evidence>
<dbReference type="Gene3D" id="2.70.98.70">
    <property type="match status" value="1"/>
</dbReference>
<reference evidence="8 9" key="1">
    <citation type="submission" date="2016-12" db="EMBL/GenBank/DDBJ databases">
        <title>The genome of dimorphic prosthecate Glycocaulis alkaliphilus 6b-8t, isolated from crude oil dictates its adaptability in petroleum environments.</title>
        <authorList>
            <person name="Wu X.-L."/>
            <person name="Geng S."/>
        </authorList>
    </citation>
    <scope>NUCLEOTIDE SEQUENCE [LARGE SCALE GENOMIC DNA]</scope>
    <source>
        <strain evidence="8 9">6B-8</strain>
    </source>
</reference>
<feature type="chain" id="PRO_5019462717" evidence="5">
    <location>
        <begin position="17"/>
        <end position="596"/>
    </location>
</feature>
<dbReference type="Pfam" id="PF16889">
    <property type="entry name" value="Hepar_II_III_N"/>
    <property type="match status" value="1"/>
</dbReference>
<protein>
    <submittedName>
        <fullName evidence="8">Uncharacterized protein</fullName>
    </submittedName>
</protein>
<accession>A0A3T0EB41</accession>
<evidence type="ECO:0000256" key="5">
    <source>
        <dbReference type="SAM" id="SignalP"/>
    </source>
</evidence>
<keyword evidence="9" id="KW-1185">Reference proteome</keyword>
<evidence type="ECO:0000313" key="9">
    <source>
        <dbReference type="Proteomes" id="UP000286954"/>
    </source>
</evidence>
<dbReference type="InterPro" id="IPR008929">
    <property type="entry name" value="Chondroitin_lyas"/>
</dbReference>
<proteinExistence type="predicted"/>
<gene>
    <name evidence="8" type="ORF">X907_2016</name>
</gene>
<evidence type="ECO:0000256" key="3">
    <source>
        <dbReference type="ARBA" id="ARBA00022764"/>
    </source>
</evidence>
<keyword evidence="3" id="KW-0574">Periplasm</keyword>
<dbReference type="SUPFAM" id="SSF48230">
    <property type="entry name" value="Chondroitin AC/alginate lyase"/>
    <property type="match status" value="1"/>
</dbReference>
<comment type="subcellular location">
    <subcellularLocation>
        <location evidence="1">Periplasm</location>
    </subcellularLocation>
</comment>
<dbReference type="Pfam" id="PF07940">
    <property type="entry name" value="Hepar_II_III_C"/>
    <property type="match status" value="1"/>
</dbReference>
<dbReference type="InterPro" id="IPR031680">
    <property type="entry name" value="Hepar_II_III_N"/>
</dbReference>
<evidence type="ECO:0000259" key="7">
    <source>
        <dbReference type="Pfam" id="PF16889"/>
    </source>
</evidence>
<dbReference type="EMBL" id="CP018911">
    <property type="protein sequence ID" value="AZU04539.1"/>
    <property type="molecule type" value="Genomic_DNA"/>
</dbReference>
<organism evidence="8 9">
    <name type="scientific">Glycocaulis alkaliphilus</name>
    <dbReference type="NCBI Taxonomy" id="1434191"/>
    <lineage>
        <taxon>Bacteria</taxon>
        <taxon>Pseudomonadati</taxon>
        <taxon>Pseudomonadota</taxon>
        <taxon>Alphaproteobacteria</taxon>
        <taxon>Maricaulales</taxon>
        <taxon>Maricaulaceae</taxon>
        <taxon>Glycocaulis</taxon>
    </lineage>
</organism>
<keyword evidence="2 5" id="KW-0732">Signal</keyword>
<dbReference type="GO" id="GO:0042597">
    <property type="term" value="C:periplasmic space"/>
    <property type="evidence" value="ECO:0007669"/>
    <property type="project" value="UniProtKB-SubCell"/>
</dbReference>
<evidence type="ECO:0000256" key="2">
    <source>
        <dbReference type="ARBA" id="ARBA00022729"/>
    </source>
</evidence>